<reference evidence="2 3" key="1">
    <citation type="submission" date="2024-03" db="EMBL/GenBank/DDBJ databases">
        <title>Actinomycetospora sp. OC33-EN06, a novel actinomycete isolated from wild orchid (Aerides multiflora).</title>
        <authorList>
            <person name="Suriyachadkun C."/>
        </authorList>
    </citation>
    <scope>NUCLEOTIDE SEQUENCE [LARGE SCALE GENOMIC DNA]</scope>
    <source>
        <strain evidence="2 3">OC33-EN06</strain>
    </source>
</reference>
<evidence type="ECO:0008006" key="4">
    <source>
        <dbReference type="Google" id="ProtNLM"/>
    </source>
</evidence>
<feature type="region of interest" description="Disordered" evidence="1">
    <location>
        <begin position="100"/>
        <end position="123"/>
    </location>
</feature>
<comment type="caution">
    <text evidence="2">The sequence shown here is derived from an EMBL/GenBank/DDBJ whole genome shotgun (WGS) entry which is preliminary data.</text>
</comment>
<sequence length="433" mass="45033">MQPIAGRPFWVVDFDQDGRPLGDDGLAQSPQRGQVRDLVVLCHGWNNSREGALGLYADLFGRMAPLIAPDRSVGFVGVLWPSLLLPDDVPAATGPVMAGSAGAGGGAQASGAAPTPVPPGPAASGAAIAEALAPAFPGREDTLAEIGALLDRAPEDGAELRRCHDLVVSLVARPDAGKDEDTGELALLDATPREAFETMAGLARPDVGDAQGTNPFAGLWRGAKEVLRTLSYYEMKDRAGVVGASGLGPLVAGLARPDLRVHLAGHSFGARLVSFALTALEPATSPVASLTLVQGAFSHFAFSATAPVAAGAGRLAGHVDRVHGPLVSTHTPNDRAVGWWYPNASVLARQDNQASTSALYRWGAVGHDGYQQVAAAETRVVPTRTPYGFPAGRFTNVEVSDVVRHDLSWFSGAHSDIRHDEIAWLLVSAAGLA</sequence>
<evidence type="ECO:0000313" key="2">
    <source>
        <dbReference type="EMBL" id="MEJ2889215.1"/>
    </source>
</evidence>
<protein>
    <recommendedName>
        <fullName evidence="4">Serine-threonine protein kinase</fullName>
    </recommendedName>
</protein>
<dbReference type="InterPro" id="IPR029058">
    <property type="entry name" value="AB_hydrolase_fold"/>
</dbReference>
<name>A0ABU8NB70_9PSEU</name>
<keyword evidence="3" id="KW-1185">Reference proteome</keyword>
<dbReference type="RefSeq" id="WP_337716555.1">
    <property type="nucleotide sequence ID" value="NZ_JBBEGL010000006.1"/>
</dbReference>
<proteinExistence type="predicted"/>
<dbReference type="EMBL" id="JBBEGL010000006">
    <property type="protein sequence ID" value="MEJ2889215.1"/>
    <property type="molecule type" value="Genomic_DNA"/>
</dbReference>
<evidence type="ECO:0000256" key="1">
    <source>
        <dbReference type="SAM" id="MobiDB-lite"/>
    </source>
</evidence>
<dbReference type="SUPFAM" id="SSF53474">
    <property type="entry name" value="alpha/beta-Hydrolases"/>
    <property type="match status" value="1"/>
</dbReference>
<gene>
    <name evidence="2" type="ORF">WCD41_22340</name>
</gene>
<dbReference type="Proteomes" id="UP001370100">
    <property type="component" value="Unassembled WGS sequence"/>
</dbReference>
<organism evidence="2 3">
    <name type="scientific">Actinomycetospora aeridis</name>
    <dbReference type="NCBI Taxonomy" id="3129231"/>
    <lineage>
        <taxon>Bacteria</taxon>
        <taxon>Bacillati</taxon>
        <taxon>Actinomycetota</taxon>
        <taxon>Actinomycetes</taxon>
        <taxon>Pseudonocardiales</taxon>
        <taxon>Pseudonocardiaceae</taxon>
        <taxon>Actinomycetospora</taxon>
    </lineage>
</organism>
<evidence type="ECO:0000313" key="3">
    <source>
        <dbReference type="Proteomes" id="UP001370100"/>
    </source>
</evidence>
<accession>A0ABU8NB70</accession>